<proteinExistence type="predicted"/>
<dbReference type="Proteomes" id="UP000813420">
    <property type="component" value="Unassembled WGS sequence"/>
</dbReference>
<comment type="caution">
    <text evidence="1">The sequence shown here is derived from an EMBL/GenBank/DDBJ whole genome shotgun (WGS) entry which is preliminary data.</text>
</comment>
<dbReference type="RefSeq" id="WP_277271829.1">
    <property type="nucleotide sequence ID" value="NZ_DYXE01000047.1"/>
</dbReference>
<evidence type="ECO:0000313" key="2">
    <source>
        <dbReference type="Proteomes" id="UP000813420"/>
    </source>
</evidence>
<dbReference type="Pfam" id="PF07751">
    <property type="entry name" value="Abi_2"/>
    <property type="match status" value="1"/>
</dbReference>
<name>A0A9D2VXL6_9FIRM</name>
<protein>
    <submittedName>
        <fullName evidence="1">Abi family protein</fullName>
    </submittedName>
</protein>
<dbReference type="EMBL" id="DYXE01000047">
    <property type="protein sequence ID" value="HJH49571.1"/>
    <property type="molecule type" value="Genomic_DNA"/>
</dbReference>
<organism evidence="1 2">
    <name type="scientific">Merdimonas faecis</name>
    <dbReference type="NCBI Taxonomy" id="1653435"/>
    <lineage>
        <taxon>Bacteria</taxon>
        <taxon>Bacillati</taxon>
        <taxon>Bacillota</taxon>
        <taxon>Clostridia</taxon>
        <taxon>Lachnospirales</taxon>
        <taxon>Lachnospiraceae</taxon>
        <taxon>Merdimonas</taxon>
    </lineage>
</organism>
<dbReference type="AlphaFoldDB" id="A0A9D2VXL6"/>
<reference evidence="1" key="1">
    <citation type="journal article" date="2021" name="PeerJ">
        <title>Extensive microbial diversity within the chicken gut microbiome revealed by metagenomics and culture.</title>
        <authorList>
            <person name="Gilroy R."/>
            <person name="Ravi A."/>
            <person name="Getino M."/>
            <person name="Pursley I."/>
            <person name="Horton D.L."/>
            <person name="Alikhan N.F."/>
            <person name="Baker D."/>
            <person name="Gharbi K."/>
            <person name="Hall N."/>
            <person name="Watson M."/>
            <person name="Adriaenssens E.M."/>
            <person name="Foster-Nyarko E."/>
            <person name="Jarju S."/>
            <person name="Secka A."/>
            <person name="Antonio M."/>
            <person name="Oren A."/>
            <person name="Chaudhuri R.R."/>
            <person name="La Ragione R."/>
            <person name="Hildebrand F."/>
            <person name="Pallen M.J."/>
        </authorList>
    </citation>
    <scope>NUCLEOTIDE SEQUENCE</scope>
    <source>
        <strain evidence="1">USAMLcec4-12693</strain>
    </source>
</reference>
<reference evidence="1" key="2">
    <citation type="submission" date="2021-09" db="EMBL/GenBank/DDBJ databases">
        <authorList>
            <person name="Gilroy R."/>
        </authorList>
    </citation>
    <scope>NUCLEOTIDE SEQUENCE</scope>
    <source>
        <strain evidence="1">USAMLcec4-12693</strain>
    </source>
</reference>
<dbReference type="InterPro" id="IPR011664">
    <property type="entry name" value="Abi_system_AbiD/AbiF-like"/>
</dbReference>
<gene>
    <name evidence="1" type="ORF">K8V39_04840</name>
</gene>
<accession>A0A9D2VXL6</accession>
<evidence type="ECO:0000313" key="1">
    <source>
        <dbReference type="EMBL" id="HJH49571.1"/>
    </source>
</evidence>
<sequence>MAGKGVQAILYSVIFYCNNLIFNDFYLGKGDLVMIRSKLTVSEQIADMQAKEISFELTDTDSAKHFLKYHNYYFKIKAYERNYDKYTTTPKKGQYINLDFAYLKELSTLDMYVRKIILSMALDIEHALKVQLLYDLTKNSDEDGYSIVKEYLDADYMRIKTLHDKIGKSAASDLIKKRQEEDDSYALWEIVEVLSFGHFIDLYQLYYQKYPSKEHFSSYLWSLKFLRNATAHNNCLLNSLKAPYNITLHKNRDIQFQASKIKSISKKSRDTWMQNPVIHDFVILVYVYLNVVKNEGIKQNGIRQLKWLFEEKCLATKNTLAKI</sequence>